<keyword evidence="1 2" id="KW-0129">CBS domain</keyword>
<feature type="domain" description="CBS" evidence="3">
    <location>
        <begin position="76"/>
        <end position="132"/>
    </location>
</feature>
<dbReference type="GO" id="GO:0016301">
    <property type="term" value="F:kinase activity"/>
    <property type="evidence" value="ECO:0007669"/>
    <property type="project" value="UniProtKB-KW"/>
</dbReference>
<dbReference type="Proteomes" id="UP000236584">
    <property type="component" value="Chromosome"/>
</dbReference>
<dbReference type="SMART" id="SM00116">
    <property type="entry name" value="CBS"/>
    <property type="match status" value="2"/>
</dbReference>
<evidence type="ECO:0000313" key="4">
    <source>
        <dbReference type="EMBL" id="AUV81204.1"/>
    </source>
</evidence>
<dbReference type="KEGG" id="srub:C2R22_05635"/>
<dbReference type="GeneID" id="35591551"/>
<dbReference type="InterPro" id="IPR046342">
    <property type="entry name" value="CBS_dom_sf"/>
</dbReference>
<sequence>MDEGAPVTELMSTNIRTVTPETTITGAAETLVKEGIGSLVVVDDTDHPVGMFTTTDLARAVSDGNPATETTVGEYMTEDFYTLNAGNGARDAAAKMIGRGVHHLPVVDDDGAVIGMVSTMDITSYLSYRTATDMT</sequence>
<dbReference type="RefSeq" id="WP_103424892.1">
    <property type="nucleotide sequence ID" value="NZ_CP026309.1"/>
</dbReference>
<name>A0A2I8VH37_9EURY</name>
<evidence type="ECO:0000256" key="2">
    <source>
        <dbReference type="PROSITE-ProRule" id="PRU00703"/>
    </source>
</evidence>
<reference evidence="4 5" key="1">
    <citation type="submission" date="2018-01" db="EMBL/GenBank/DDBJ databases">
        <title>Complete genome sequence of Salinigranum rubrum GX10T, an extremely halophilic archaeon isolated from a marine solar saltern.</title>
        <authorList>
            <person name="Han S."/>
        </authorList>
    </citation>
    <scope>NUCLEOTIDE SEQUENCE [LARGE SCALE GENOMIC DNA]</scope>
    <source>
        <strain evidence="4 5">GX10</strain>
    </source>
</reference>
<protein>
    <submittedName>
        <fullName evidence="4">Histidine kinase</fullName>
    </submittedName>
</protein>
<feature type="domain" description="CBS" evidence="3">
    <location>
        <begin position="11"/>
        <end position="68"/>
    </location>
</feature>
<keyword evidence="4" id="KW-0808">Transferase</keyword>
<dbReference type="PANTHER" id="PTHR43080:SF29">
    <property type="entry name" value="OS02G0818000 PROTEIN"/>
    <property type="match status" value="1"/>
</dbReference>
<evidence type="ECO:0000259" key="3">
    <source>
        <dbReference type="PROSITE" id="PS51371"/>
    </source>
</evidence>
<proteinExistence type="predicted"/>
<keyword evidence="5" id="KW-1185">Reference proteome</keyword>
<dbReference type="Gene3D" id="3.10.580.10">
    <property type="entry name" value="CBS-domain"/>
    <property type="match status" value="1"/>
</dbReference>
<evidence type="ECO:0000256" key="1">
    <source>
        <dbReference type="ARBA" id="ARBA00023122"/>
    </source>
</evidence>
<dbReference type="PANTHER" id="PTHR43080">
    <property type="entry name" value="CBS DOMAIN-CONTAINING PROTEIN CBSX3, MITOCHONDRIAL"/>
    <property type="match status" value="1"/>
</dbReference>
<dbReference type="EMBL" id="CP026309">
    <property type="protein sequence ID" value="AUV81204.1"/>
    <property type="molecule type" value="Genomic_DNA"/>
</dbReference>
<dbReference type="InterPro" id="IPR051257">
    <property type="entry name" value="Diverse_CBS-Domain"/>
</dbReference>
<dbReference type="PROSITE" id="PS51371">
    <property type="entry name" value="CBS"/>
    <property type="match status" value="2"/>
</dbReference>
<keyword evidence="4" id="KW-0418">Kinase</keyword>
<dbReference type="AlphaFoldDB" id="A0A2I8VH37"/>
<dbReference type="InterPro" id="IPR000644">
    <property type="entry name" value="CBS_dom"/>
</dbReference>
<dbReference type="Pfam" id="PF00571">
    <property type="entry name" value="CBS"/>
    <property type="match status" value="2"/>
</dbReference>
<organism evidence="4 5">
    <name type="scientific">Salinigranum rubrum</name>
    <dbReference type="NCBI Taxonomy" id="755307"/>
    <lineage>
        <taxon>Archaea</taxon>
        <taxon>Methanobacteriati</taxon>
        <taxon>Methanobacteriota</taxon>
        <taxon>Stenosarchaea group</taxon>
        <taxon>Halobacteria</taxon>
        <taxon>Halobacteriales</taxon>
        <taxon>Haloferacaceae</taxon>
        <taxon>Salinigranum</taxon>
    </lineage>
</organism>
<dbReference type="CDD" id="cd09836">
    <property type="entry name" value="CBS_pair_arch"/>
    <property type="match status" value="1"/>
</dbReference>
<gene>
    <name evidence="4" type="ORF">C2R22_05635</name>
</gene>
<accession>A0A2I8VH37</accession>
<dbReference type="OrthoDB" id="8919at2157"/>
<evidence type="ECO:0000313" key="5">
    <source>
        <dbReference type="Proteomes" id="UP000236584"/>
    </source>
</evidence>
<dbReference type="SUPFAM" id="SSF54631">
    <property type="entry name" value="CBS-domain pair"/>
    <property type="match status" value="1"/>
</dbReference>